<dbReference type="GO" id="GO:0016811">
    <property type="term" value="F:hydrolase activity, acting on carbon-nitrogen (but not peptide) bonds, in linear amides"/>
    <property type="evidence" value="ECO:0007669"/>
    <property type="project" value="InterPro"/>
</dbReference>
<dbReference type="AlphaFoldDB" id="A0A542Y8U3"/>
<comment type="caution">
    <text evidence="2">The sequence shown here is derived from an EMBL/GenBank/DDBJ whole genome shotgun (WGS) entry which is preliminary data.</text>
</comment>
<dbReference type="PANTHER" id="PTHR31891">
    <property type="entry name" value="FORMAMIDASE C869.04-RELATED"/>
    <property type="match status" value="1"/>
</dbReference>
<protein>
    <submittedName>
        <fullName evidence="2">Acetamidase/formamidase</fullName>
    </submittedName>
</protein>
<sequence length="309" mass="31901">MSFFIGKDQAHSGFSAEDEPALRVDPGTGEHIQFETSDCSYAETAEKGSSDNLTSLMNPITGPVYVNGAEPGDTLIIDIVDITLGDFGWSGYFHGAGALAGVMGDEPYMRQVPISDGMVHLTDTISVPARPMVGCFGTAPATGRNSSMAPVYSEGGNLDLTYAGIGSRLYLPVRVAGAYLGLGDIHAVMAEGEASDVAIEAAGTITATVSLTKDFSVSGPAIETETEVIFVGLGDTIQESLANGYQRAFRFLTTQHGFSRGDAFTVMSAMVNSALGGPAGSAEVPAGSPLAAGSITTHHVPKSILRPAA</sequence>
<dbReference type="InterPro" id="IPR004304">
    <property type="entry name" value="FmdA_AmdA"/>
</dbReference>
<dbReference type="PANTHER" id="PTHR31891:SF1">
    <property type="entry name" value="FORMAMIDASE C869.04-RELATED"/>
    <property type="match status" value="1"/>
</dbReference>
<dbReference type="Gene3D" id="3.10.28.20">
    <property type="entry name" value="Acetamidase/Formamidase-like domains"/>
    <property type="match status" value="1"/>
</dbReference>
<gene>
    <name evidence="2" type="ORF">FB468_2562</name>
</gene>
<dbReference type="SUPFAM" id="SSF141130">
    <property type="entry name" value="Acetamidase/Formamidase-like"/>
    <property type="match status" value="1"/>
</dbReference>
<dbReference type="Gene3D" id="2.60.120.580">
    <property type="entry name" value="Acetamidase/Formamidase-like domains"/>
    <property type="match status" value="2"/>
</dbReference>
<proteinExistence type="predicted"/>
<feature type="region of interest" description="Disordered" evidence="1">
    <location>
        <begin position="1"/>
        <end position="29"/>
    </location>
</feature>
<dbReference type="Pfam" id="PF03069">
    <property type="entry name" value="FmdA_AmdA"/>
    <property type="match status" value="2"/>
</dbReference>
<dbReference type="Proteomes" id="UP000319094">
    <property type="component" value="Unassembled WGS sequence"/>
</dbReference>
<evidence type="ECO:0000256" key="1">
    <source>
        <dbReference type="SAM" id="MobiDB-lite"/>
    </source>
</evidence>
<dbReference type="EMBL" id="VFON01000001">
    <property type="protein sequence ID" value="TQL44503.1"/>
    <property type="molecule type" value="Genomic_DNA"/>
</dbReference>
<organism evidence="2 3">
    <name type="scientific">Leucobacter komagatae</name>
    <dbReference type="NCBI Taxonomy" id="55969"/>
    <lineage>
        <taxon>Bacteria</taxon>
        <taxon>Bacillati</taxon>
        <taxon>Actinomycetota</taxon>
        <taxon>Actinomycetes</taxon>
        <taxon>Micrococcales</taxon>
        <taxon>Microbacteriaceae</taxon>
        <taxon>Leucobacter</taxon>
    </lineage>
</organism>
<evidence type="ECO:0000313" key="3">
    <source>
        <dbReference type="Proteomes" id="UP000319094"/>
    </source>
</evidence>
<evidence type="ECO:0000313" key="2">
    <source>
        <dbReference type="EMBL" id="TQL44503.1"/>
    </source>
</evidence>
<name>A0A542Y8U3_9MICO</name>
<dbReference type="RefSeq" id="WP_141887680.1">
    <property type="nucleotide sequence ID" value="NZ_BAAAUY010000003.1"/>
</dbReference>
<keyword evidence="3" id="KW-1185">Reference proteome</keyword>
<reference evidence="2 3" key="1">
    <citation type="submission" date="2019-06" db="EMBL/GenBank/DDBJ databases">
        <title>Sequencing the genomes of 1000 actinobacteria strains.</title>
        <authorList>
            <person name="Klenk H.-P."/>
        </authorList>
    </citation>
    <scope>NUCLEOTIDE SEQUENCE [LARGE SCALE GENOMIC DNA]</scope>
    <source>
        <strain evidence="2 3">DSM 8803</strain>
    </source>
</reference>
<accession>A0A542Y8U3</accession>
<dbReference type="OrthoDB" id="9785236at2"/>